<dbReference type="SUPFAM" id="SSF54495">
    <property type="entry name" value="UBC-like"/>
    <property type="match status" value="1"/>
</dbReference>
<dbReference type="InterPro" id="IPR016135">
    <property type="entry name" value="UBQ-conjugating_enzyme/RWD"/>
</dbReference>
<keyword evidence="5" id="KW-1185">Reference proteome</keyword>
<dbReference type="InParanoid" id="A0A1Y2LL16"/>
<evidence type="ECO:0000256" key="2">
    <source>
        <dbReference type="SAM" id="MobiDB-lite"/>
    </source>
</evidence>
<dbReference type="PROSITE" id="PS50127">
    <property type="entry name" value="UBC_2"/>
    <property type="match status" value="1"/>
</dbReference>
<dbReference type="FunFam" id="3.10.110.10:FF:000098">
    <property type="entry name" value="Ubiquitin conjugating enzyme (UbcJ)"/>
    <property type="match status" value="1"/>
</dbReference>
<gene>
    <name evidence="4" type="ORF">B5807_10750</name>
</gene>
<keyword evidence="1" id="KW-0833">Ubl conjugation pathway</keyword>
<organism evidence="4 5">
    <name type="scientific">Epicoccum nigrum</name>
    <name type="common">Soil fungus</name>
    <name type="synonym">Epicoccum purpurascens</name>
    <dbReference type="NCBI Taxonomy" id="105696"/>
    <lineage>
        <taxon>Eukaryota</taxon>
        <taxon>Fungi</taxon>
        <taxon>Dikarya</taxon>
        <taxon>Ascomycota</taxon>
        <taxon>Pezizomycotina</taxon>
        <taxon>Dothideomycetes</taxon>
        <taxon>Pleosporomycetidae</taxon>
        <taxon>Pleosporales</taxon>
        <taxon>Pleosporineae</taxon>
        <taxon>Didymellaceae</taxon>
        <taxon>Epicoccum</taxon>
    </lineage>
</organism>
<dbReference type="InterPro" id="IPR050113">
    <property type="entry name" value="Ub_conjugating_enzyme"/>
</dbReference>
<sequence length="237" mass="25926">MRSPPHANQDPNFWRGELGAANGRGAGRGAAGRSLNASAPAYTSVENIAWVIRLESSFASLNRSSHTSCIDISHCAMAGSSRGATKRLMTELQSYQKDPNAELLDLGPADEDVMHWRAVMKGVEGTAYEGGTWLLDIHIPPSYPNSPPTIRFITPICHPNVDFKTGEICLDLLKTSWTPAYTIATTMTSVHQLLTSAEPDSPLNVDIAQLFRQGDYVGAEALIRFYTETERYTGRGR</sequence>
<evidence type="ECO:0000259" key="3">
    <source>
        <dbReference type="PROSITE" id="PS50127"/>
    </source>
</evidence>
<evidence type="ECO:0000313" key="4">
    <source>
        <dbReference type="EMBL" id="OSS44693.1"/>
    </source>
</evidence>
<dbReference type="PANTHER" id="PTHR24067">
    <property type="entry name" value="UBIQUITIN-CONJUGATING ENZYME E2"/>
    <property type="match status" value="1"/>
</dbReference>
<dbReference type="Pfam" id="PF00179">
    <property type="entry name" value="UQ_con"/>
    <property type="match status" value="1"/>
</dbReference>
<protein>
    <recommendedName>
        <fullName evidence="3">UBC core domain-containing protein</fullName>
    </recommendedName>
</protein>
<name>A0A1Y2LL16_EPING</name>
<evidence type="ECO:0000313" key="5">
    <source>
        <dbReference type="Proteomes" id="UP000193240"/>
    </source>
</evidence>
<evidence type="ECO:0000256" key="1">
    <source>
        <dbReference type="ARBA" id="ARBA00022786"/>
    </source>
</evidence>
<feature type="region of interest" description="Disordered" evidence="2">
    <location>
        <begin position="1"/>
        <end position="33"/>
    </location>
</feature>
<proteinExistence type="predicted"/>
<dbReference type="EMBL" id="KZ107856">
    <property type="protein sequence ID" value="OSS44693.1"/>
    <property type="molecule type" value="Genomic_DNA"/>
</dbReference>
<dbReference type="OMA" id="WRAVMKG"/>
<dbReference type="CDD" id="cd23812">
    <property type="entry name" value="UBCc_ScPEX4-like"/>
    <property type="match status" value="1"/>
</dbReference>
<reference evidence="4 5" key="1">
    <citation type="journal article" date="2017" name="Genome Announc.">
        <title>Genome sequence of the saprophytic ascomycete Epicoccum nigrum ICMP 19927 strain isolated from New Zealand.</title>
        <authorList>
            <person name="Fokin M."/>
            <person name="Fleetwood D."/>
            <person name="Weir B.S."/>
            <person name="Villas-Boas S.G."/>
        </authorList>
    </citation>
    <scope>NUCLEOTIDE SEQUENCE [LARGE SCALE GENOMIC DNA]</scope>
    <source>
        <strain evidence="4 5">ICMP 19927</strain>
    </source>
</reference>
<feature type="domain" description="UBC core" evidence="3">
    <location>
        <begin position="83"/>
        <end position="232"/>
    </location>
</feature>
<dbReference type="STRING" id="105696.A0A1Y2LL16"/>
<dbReference type="SMART" id="SM00212">
    <property type="entry name" value="UBCc"/>
    <property type="match status" value="1"/>
</dbReference>
<dbReference type="AlphaFoldDB" id="A0A1Y2LL16"/>
<accession>A0A1Y2LL16</accession>
<dbReference type="InterPro" id="IPR000608">
    <property type="entry name" value="UBC"/>
</dbReference>
<dbReference type="Gene3D" id="3.10.110.10">
    <property type="entry name" value="Ubiquitin Conjugating Enzyme"/>
    <property type="match status" value="1"/>
</dbReference>
<dbReference type="Proteomes" id="UP000193240">
    <property type="component" value="Unassembled WGS sequence"/>
</dbReference>